<dbReference type="Proteomes" id="UP000236743">
    <property type="component" value="Unassembled WGS sequence"/>
</dbReference>
<dbReference type="GO" id="GO:0007165">
    <property type="term" value="P:signal transduction"/>
    <property type="evidence" value="ECO:0007669"/>
    <property type="project" value="UniProtKB-KW"/>
</dbReference>
<name>A0A1H6C198_9HYPH</name>
<reference evidence="4 5" key="1">
    <citation type="submission" date="2016-10" db="EMBL/GenBank/DDBJ databases">
        <authorList>
            <person name="de Groot N.N."/>
        </authorList>
    </citation>
    <scope>NUCLEOTIDE SEQUENCE [LARGE SCALE GENOMIC DNA]</scope>
    <source>
        <strain evidence="4 5">DSM 26656</strain>
    </source>
</reference>
<dbReference type="Pfam" id="PF00015">
    <property type="entry name" value="MCPsignal"/>
    <property type="match status" value="1"/>
</dbReference>
<dbReference type="InterPro" id="IPR004089">
    <property type="entry name" value="MCPsignal_dom"/>
</dbReference>
<dbReference type="PROSITE" id="PS50111">
    <property type="entry name" value="CHEMOTAXIS_TRANSDUC_2"/>
    <property type="match status" value="1"/>
</dbReference>
<feature type="domain" description="Methyl-accepting transducer" evidence="3">
    <location>
        <begin position="172"/>
        <end position="426"/>
    </location>
</feature>
<dbReference type="GO" id="GO:0016020">
    <property type="term" value="C:membrane"/>
    <property type="evidence" value="ECO:0007669"/>
    <property type="project" value="InterPro"/>
</dbReference>
<dbReference type="SMART" id="SM00283">
    <property type="entry name" value="MA"/>
    <property type="match status" value="1"/>
</dbReference>
<evidence type="ECO:0000313" key="5">
    <source>
        <dbReference type="Proteomes" id="UP000236743"/>
    </source>
</evidence>
<evidence type="ECO:0000259" key="3">
    <source>
        <dbReference type="PROSITE" id="PS50111"/>
    </source>
</evidence>
<sequence length="460" mass="48662">MPNDPTPVSTEAKPVALTGAGVERLLHASKVDERTRAIARSLLPVIAASTGEACHSYCDHLERSVGDMKNHVARHRGPIVQAEEQHFRILFQAEFGDDYIAAMNQATRTEFGDAMGIRTRLGTALRLIEPLFKEIGRRHRFSSKAAVEECAALARLMFCDAIAATSCHQRASRIGLTQRENELHLAASSFQNNIAELSDSLQTAAATLRDYAATSLYRSGQADREATIAEDAARDCTQRITSTVMATNDLVRALDHVSTEAQQSFSITGQAVLDTREVAASIGVLAEAAGRIGSIVTLIQEIANKTNLLALNATIEAARAGEAGKGFAVVAGEVKSLAHQTASATAEIARQIAQVQSATDSCVNHVTSISSTIARLEQSAASIAATVREQSAATGEMASNTQGAAARTQEGLLSAQAARLSIGDVTKMSVELDSAAVQVEASAGMISDLVAHFLTDLRVA</sequence>
<dbReference type="EMBL" id="FNUY01000008">
    <property type="protein sequence ID" value="SEG66702.1"/>
    <property type="molecule type" value="Genomic_DNA"/>
</dbReference>
<organism evidence="4 5">
    <name type="scientific">Bosea lathyri</name>
    <dbReference type="NCBI Taxonomy" id="1036778"/>
    <lineage>
        <taxon>Bacteria</taxon>
        <taxon>Pseudomonadati</taxon>
        <taxon>Pseudomonadota</taxon>
        <taxon>Alphaproteobacteria</taxon>
        <taxon>Hyphomicrobiales</taxon>
        <taxon>Boseaceae</taxon>
        <taxon>Bosea</taxon>
    </lineage>
</organism>
<proteinExistence type="predicted"/>
<dbReference type="PANTHER" id="PTHR32089">
    <property type="entry name" value="METHYL-ACCEPTING CHEMOTAXIS PROTEIN MCPB"/>
    <property type="match status" value="1"/>
</dbReference>
<dbReference type="PANTHER" id="PTHR32089:SF112">
    <property type="entry name" value="LYSOZYME-LIKE PROTEIN-RELATED"/>
    <property type="match status" value="1"/>
</dbReference>
<evidence type="ECO:0000256" key="1">
    <source>
        <dbReference type="ARBA" id="ARBA00023224"/>
    </source>
</evidence>
<dbReference type="RefSeq" id="WP_103874231.1">
    <property type="nucleotide sequence ID" value="NZ_FNUY01000008.1"/>
</dbReference>
<protein>
    <submittedName>
        <fullName evidence="4">Methyl-accepting chemotaxis protein (MCP) signalling domain-containing protein</fullName>
    </submittedName>
</protein>
<evidence type="ECO:0000313" key="4">
    <source>
        <dbReference type="EMBL" id="SEG66702.1"/>
    </source>
</evidence>
<dbReference type="OrthoDB" id="354287at2"/>
<evidence type="ECO:0000256" key="2">
    <source>
        <dbReference type="PROSITE-ProRule" id="PRU00284"/>
    </source>
</evidence>
<dbReference type="AlphaFoldDB" id="A0A1H6C198"/>
<gene>
    <name evidence="4" type="ORF">SAMN04488115_108291</name>
</gene>
<accession>A0A1H6C198</accession>
<dbReference type="Gene3D" id="1.10.287.950">
    <property type="entry name" value="Methyl-accepting chemotaxis protein"/>
    <property type="match status" value="1"/>
</dbReference>
<dbReference type="SUPFAM" id="SSF58104">
    <property type="entry name" value="Methyl-accepting chemotaxis protein (MCP) signaling domain"/>
    <property type="match status" value="1"/>
</dbReference>
<keyword evidence="5" id="KW-1185">Reference proteome</keyword>
<keyword evidence="1 2" id="KW-0807">Transducer</keyword>